<sequence length="649" mass="72915">MPKTRLDILQEIEKANANSQSHISLRNWDLSGLDLSGLYLSHVDLYGANLEGANLAGAYLKGANLSCANLKNTNLSGAYLQGANLQFSNLEDTNFCHADLRKVDFREIQTFNGARFKGSCAIGAWFGNGDLRNTDIHHSNFYYEYLSLELQEAMKDLDDDLLFTNRDENPQFESQDFLPSDFNNLKNKILEKCIHFQEIDRDATFTVPNFIRYLAEEQRTKFLDERDKLIDCSINLEEISVPVHITGESANYSRDAFQNYLANSEVSPFTGQAIHEDNIQNDYSPQTYIDYYLLVKGMAKCLPADKLAELNQQQVPAAPPALARHQEAGIDPSLLLIIYLTLDKYGLSNAKNLEKALKNPARFLEQYNELKQQQLCEAVYLQEVLDDPSLYNPFTGHVRLFKSLSDLDLASSGNVQRLLKAPLDTTLIKILIESGLDASIKDCKQRNSTEKLKLSEFFKYHLQSETELAGLKSILNSAASALNHRRHAFNIFSTAHSYKAAEPYFNKARKLANISDRYWEIALSRHYWTNSWQEQANHYYENTSRIPVTAPIPTVAPTPTTAAPQPTAQPTAVTMNNVTIIPALNHPLAPAMEATATPLPATTHTALVTPAPAVPALRTPAYTSLYPDITHIQKEMRPPSSEVQHLLLM</sequence>
<dbReference type="SUPFAM" id="SSF141571">
    <property type="entry name" value="Pentapeptide repeat-like"/>
    <property type="match status" value="1"/>
</dbReference>
<dbReference type="PANTHER" id="PTHR14136">
    <property type="entry name" value="BTB_POZ DOMAIN-CONTAINING PROTEIN KCTD9"/>
    <property type="match status" value="1"/>
</dbReference>
<dbReference type="EMBL" id="CP012508">
    <property type="protein sequence ID" value="ALB22503.1"/>
    <property type="molecule type" value="Genomic_DNA"/>
</dbReference>
<reference evidence="1 2" key="1">
    <citation type="journal article" date="2014" name="Genome Announc.">
        <title>Comparative Genome Analysis of Two Isolates of the Fish Pathogen Piscirickettsia salmonis from Different Hosts Reveals Major Differences in Virulence-Associated Secretion Systems.</title>
        <authorList>
            <person name="Bohle H."/>
            <person name="Henriquez P."/>
            <person name="Grothusen H."/>
            <person name="Navas E."/>
            <person name="Sandoval A."/>
            <person name="Bustamante F."/>
            <person name="Bustos P."/>
            <person name="Mancilla M."/>
        </authorList>
    </citation>
    <scope>NUCLEOTIDE SEQUENCE [LARGE SCALE GENOMIC DNA]</scope>
    <source>
        <strain evidence="2">B1-32597</strain>
    </source>
</reference>
<dbReference type="InterPro" id="IPR001646">
    <property type="entry name" value="5peptide_repeat"/>
</dbReference>
<proteinExistence type="predicted"/>
<organism evidence="1 2">
    <name type="scientific">Piscirickettsia salmonis</name>
    <dbReference type="NCBI Taxonomy" id="1238"/>
    <lineage>
        <taxon>Bacteria</taxon>
        <taxon>Pseudomonadati</taxon>
        <taxon>Pseudomonadota</taxon>
        <taxon>Gammaproteobacteria</taxon>
        <taxon>Thiotrichales</taxon>
        <taxon>Piscirickettsiaceae</taxon>
        <taxon>Piscirickettsia</taxon>
    </lineage>
</organism>
<evidence type="ECO:0000313" key="2">
    <source>
        <dbReference type="Proteomes" id="UP000029558"/>
    </source>
</evidence>
<dbReference type="Gene3D" id="2.160.20.80">
    <property type="entry name" value="E3 ubiquitin-protein ligase SopA"/>
    <property type="match status" value="1"/>
</dbReference>
<dbReference type="Proteomes" id="UP000029558">
    <property type="component" value="Chromosome"/>
</dbReference>
<dbReference type="SUPFAM" id="SSF57850">
    <property type="entry name" value="RING/U-box"/>
    <property type="match status" value="1"/>
</dbReference>
<dbReference type="AlphaFoldDB" id="A0A1L6TB32"/>
<dbReference type="PANTHER" id="PTHR14136:SF40">
    <property type="entry name" value="BTB_POZ DOMAIN-CONTAINING PROTEIN"/>
    <property type="match status" value="1"/>
</dbReference>
<name>A0A1L6TB32_PISSA</name>
<evidence type="ECO:0000313" key="1">
    <source>
        <dbReference type="EMBL" id="ALB22503.1"/>
    </source>
</evidence>
<gene>
    <name evidence="1" type="ORF">KU39_1321</name>
</gene>
<dbReference type="InterPro" id="IPR051082">
    <property type="entry name" value="Pentapeptide-BTB/POZ_domain"/>
</dbReference>
<dbReference type="Pfam" id="PF00805">
    <property type="entry name" value="Pentapeptide"/>
    <property type="match status" value="1"/>
</dbReference>
<protein>
    <submittedName>
        <fullName evidence="1">Pentapeptide repeats family protein</fullName>
    </submittedName>
</protein>
<accession>A0A1L6TB32</accession>
<dbReference type="RefSeq" id="WP_017378226.1">
    <property type="nucleotide sequence ID" value="NZ_CP012508.1"/>
</dbReference>